<reference evidence="1" key="1">
    <citation type="journal article" date="2021" name="Proc. Natl. Acad. Sci. U.S.A.">
        <title>A Catalog of Tens of Thousands of Viruses from Human Metagenomes Reveals Hidden Associations with Chronic Diseases.</title>
        <authorList>
            <person name="Tisza M.J."/>
            <person name="Buck C.B."/>
        </authorList>
    </citation>
    <scope>NUCLEOTIDE SEQUENCE</scope>
    <source>
        <strain evidence="1">CtKPn8</strain>
    </source>
</reference>
<dbReference type="EMBL" id="BK032702">
    <property type="protein sequence ID" value="DAF55877.1"/>
    <property type="molecule type" value="Genomic_DNA"/>
</dbReference>
<evidence type="ECO:0000313" key="1">
    <source>
        <dbReference type="EMBL" id="DAF55877.1"/>
    </source>
</evidence>
<sequence length="128" mass="15111">MAEKYDFIIIDGNQYNIGVYAGIKETADFLDNYANRTEDGDLKRDLIGVYFNFTDIKFEPQTERNYDEFERLWNKLTEPEEFHTVKIANFEFKAYFNNVSRVINDFRGGKAYKKDMTVNFTAKKPARS</sequence>
<protein>
    <submittedName>
        <fullName evidence="1">Uncharacterized protein</fullName>
    </submittedName>
</protein>
<proteinExistence type="predicted"/>
<organism evidence="1">
    <name type="scientific">Myoviridae sp. ctKPn8</name>
    <dbReference type="NCBI Taxonomy" id="2827676"/>
    <lineage>
        <taxon>Viruses</taxon>
        <taxon>Duplodnaviria</taxon>
        <taxon>Heunggongvirae</taxon>
        <taxon>Uroviricota</taxon>
        <taxon>Caudoviricetes</taxon>
    </lineage>
</organism>
<name>A0A8S5SXT7_9CAUD</name>
<accession>A0A8S5SXT7</accession>